<feature type="binding site" description="axial binding residue" evidence="7">
    <location>
        <position position="376"/>
    </location>
    <ligand>
        <name>heme</name>
        <dbReference type="ChEBI" id="CHEBI:30413"/>
    </ligand>
    <ligandPart>
        <name>Fe</name>
        <dbReference type="ChEBI" id="CHEBI:18248"/>
    </ligandPart>
</feature>
<keyword evidence="2" id="KW-0575">Peroxidase</keyword>
<evidence type="ECO:0000256" key="5">
    <source>
        <dbReference type="ARBA" id="ARBA00023002"/>
    </source>
</evidence>
<dbReference type="InterPro" id="IPR024711">
    <property type="entry name" value="Catalase_clade1/3"/>
</dbReference>
<dbReference type="InterPro" id="IPR018028">
    <property type="entry name" value="Catalase"/>
</dbReference>
<evidence type="ECO:0000313" key="11">
    <source>
        <dbReference type="Proteomes" id="UP000494040"/>
    </source>
</evidence>
<dbReference type="InterPro" id="IPR020835">
    <property type="entry name" value="Catalase_sf"/>
</dbReference>
<evidence type="ECO:0000256" key="1">
    <source>
        <dbReference type="ARBA" id="ARBA00005329"/>
    </source>
</evidence>
<keyword evidence="4 7" id="KW-0479">Metal-binding</keyword>
<reference evidence="10" key="1">
    <citation type="submission" date="2022-01" db="UniProtKB">
        <authorList>
            <consortium name="EnsemblMetazoa"/>
        </authorList>
    </citation>
    <scope>IDENTIFICATION</scope>
</reference>
<feature type="signal peptide" evidence="8">
    <location>
        <begin position="1"/>
        <end position="20"/>
    </location>
</feature>
<accession>A0A8I6RQB9</accession>
<comment type="cofactor">
    <cofactor evidence="7">
        <name>heme</name>
        <dbReference type="ChEBI" id="CHEBI:30413"/>
    </cofactor>
</comment>
<dbReference type="GO" id="GO:0005777">
    <property type="term" value="C:peroxisome"/>
    <property type="evidence" value="ECO:0007669"/>
    <property type="project" value="TreeGrafter"/>
</dbReference>
<dbReference type="Proteomes" id="UP000494040">
    <property type="component" value="Unassembled WGS sequence"/>
</dbReference>
<proteinExistence type="inferred from homology"/>
<comment type="similarity">
    <text evidence="1">Belongs to the catalase family.</text>
</comment>
<dbReference type="SMART" id="SM01060">
    <property type="entry name" value="Catalase"/>
    <property type="match status" value="1"/>
</dbReference>
<keyword evidence="6 7" id="KW-0408">Iron</keyword>
<dbReference type="SUPFAM" id="SSF56634">
    <property type="entry name" value="Heme-dependent catalase-like"/>
    <property type="match status" value="1"/>
</dbReference>
<feature type="chain" id="PRO_5035190916" description="Catalase core domain-containing protein" evidence="8">
    <location>
        <begin position="21"/>
        <end position="526"/>
    </location>
</feature>
<dbReference type="GO" id="GO:0004096">
    <property type="term" value="F:catalase activity"/>
    <property type="evidence" value="ECO:0007669"/>
    <property type="project" value="InterPro"/>
</dbReference>
<dbReference type="Pfam" id="PF00199">
    <property type="entry name" value="Catalase"/>
    <property type="match status" value="1"/>
</dbReference>
<dbReference type="KEGG" id="clec:106665783"/>
<dbReference type="PANTHER" id="PTHR11465:SF9">
    <property type="entry name" value="CATALASE"/>
    <property type="match status" value="1"/>
</dbReference>
<dbReference type="PANTHER" id="PTHR11465">
    <property type="entry name" value="CATALASE"/>
    <property type="match status" value="1"/>
</dbReference>
<dbReference type="OrthoDB" id="6880011at2759"/>
<dbReference type="InterPro" id="IPR002226">
    <property type="entry name" value="Catalase_haem_BS"/>
</dbReference>
<sequence>MRNLVHYILIVLPFGSFTLGWNSTMDGASEQLLDYAKNQRIPQQAVSSSGILIDDIINSLSAGPRGPLLIEDSNFFNQMQAFNRERISSRIIFGKGGGASGYIEITQNLSRFSIAKIFSRSKIKYGVRARFSRMNADPGRPDTLRDLGSLAFKFYTEEGNWDLVAINFPVFYIRDPYKFYDLVHALRPNPATNLPDLNAQWNFFTQNPETIPLSLFLYSDYGIPRSFRNMNGYSSNTYSLINSKNNTFYARFYLISNQGLETITNEEAQTLAGTNPDYYISDLYNNIFAGNFPSWELQVHIATQRDAHSASFNIFDPTNLWPRRMFSVFNVGKIVLNKNPSNYFVDVENIAFNPANMVPGIQPTVDRILQSRLFAYNDAQMYRLGVNSNLLMANAPVLDVHNYERDGMNRYKGNQGGAVNYFINSFNGPVPSPHISILPYSAQGVIAKFKNSDQRQTFLSALFNDYNITSEEYIRIVGNLAANLNQVDPSLQMKAVQLYNSTYPRLGEMLATALVKAGLPLKYLLA</sequence>
<dbReference type="EnsemblMetazoa" id="XM_014392488.2">
    <property type="protein sequence ID" value="XP_014247974.1"/>
    <property type="gene ID" value="LOC106665783"/>
</dbReference>
<evidence type="ECO:0000256" key="4">
    <source>
        <dbReference type="ARBA" id="ARBA00022723"/>
    </source>
</evidence>
<dbReference type="GO" id="GO:0005739">
    <property type="term" value="C:mitochondrion"/>
    <property type="evidence" value="ECO:0007669"/>
    <property type="project" value="TreeGrafter"/>
</dbReference>
<dbReference type="AlphaFoldDB" id="A0A8I6RQB9"/>
<dbReference type="Gene3D" id="2.40.180.10">
    <property type="entry name" value="Catalase core domain"/>
    <property type="match status" value="1"/>
</dbReference>
<keyword evidence="3 7" id="KW-0349">Heme</keyword>
<dbReference type="OMA" id="QYDNETA"/>
<dbReference type="GO" id="GO:0020037">
    <property type="term" value="F:heme binding"/>
    <property type="evidence" value="ECO:0007669"/>
    <property type="project" value="InterPro"/>
</dbReference>
<dbReference type="PRINTS" id="PR00067">
    <property type="entry name" value="CATALASE"/>
</dbReference>
<dbReference type="PIRSF" id="PIRSF038928">
    <property type="entry name" value="Catalase_clade1-3"/>
    <property type="match status" value="1"/>
</dbReference>
<evidence type="ECO:0000256" key="8">
    <source>
        <dbReference type="SAM" id="SignalP"/>
    </source>
</evidence>
<keyword evidence="11" id="KW-1185">Reference proteome</keyword>
<keyword evidence="5" id="KW-0560">Oxidoreductase</keyword>
<evidence type="ECO:0000256" key="7">
    <source>
        <dbReference type="PIRSR" id="PIRSR038928-2"/>
    </source>
</evidence>
<evidence type="ECO:0000256" key="2">
    <source>
        <dbReference type="ARBA" id="ARBA00022559"/>
    </source>
</evidence>
<dbReference type="PROSITE" id="PS51402">
    <property type="entry name" value="CATALASE_3"/>
    <property type="match status" value="1"/>
</dbReference>
<evidence type="ECO:0000259" key="9">
    <source>
        <dbReference type="SMART" id="SM01060"/>
    </source>
</evidence>
<evidence type="ECO:0000256" key="3">
    <source>
        <dbReference type="ARBA" id="ARBA00022617"/>
    </source>
</evidence>
<feature type="domain" description="Catalase core" evidence="9">
    <location>
        <begin position="46"/>
        <end position="430"/>
    </location>
</feature>
<dbReference type="InterPro" id="IPR011614">
    <property type="entry name" value="Catalase_core"/>
</dbReference>
<organism evidence="10 11">
    <name type="scientific">Cimex lectularius</name>
    <name type="common">Bed bug</name>
    <name type="synonym">Acanthia lectularia</name>
    <dbReference type="NCBI Taxonomy" id="79782"/>
    <lineage>
        <taxon>Eukaryota</taxon>
        <taxon>Metazoa</taxon>
        <taxon>Ecdysozoa</taxon>
        <taxon>Arthropoda</taxon>
        <taxon>Hexapoda</taxon>
        <taxon>Insecta</taxon>
        <taxon>Pterygota</taxon>
        <taxon>Neoptera</taxon>
        <taxon>Paraneoptera</taxon>
        <taxon>Hemiptera</taxon>
        <taxon>Heteroptera</taxon>
        <taxon>Panheteroptera</taxon>
        <taxon>Cimicomorpha</taxon>
        <taxon>Cimicidae</taxon>
        <taxon>Cimex</taxon>
    </lineage>
</organism>
<dbReference type="RefSeq" id="XP_014247974.1">
    <property type="nucleotide sequence ID" value="XM_014392488.2"/>
</dbReference>
<evidence type="ECO:0000256" key="6">
    <source>
        <dbReference type="ARBA" id="ARBA00023004"/>
    </source>
</evidence>
<protein>
    <recommendedName>
        <fullName evidence="9">Catalase core domain-containing protein</fullName>
    </recommendedName>
</protein>
<dbReference type="GO" id="GO:0042744">
    <property type="term" value="P:hydrogen peroxide catabolic process"/>
    <property type="evidence" value="ECO:0007669"/>
    <property type="project" value="TreeGrafter"/>
</dbReference>
<keyword evidence="8" id="KW-0732">Signal</keyword>
<dbReference type="GO" id="GO:0042542">
    <property type="term" value="P:response to hydrogen peroxide"/>
    <property type="evidence" value="ECO:0007669"/>
    <property type="project" value="TreeGrafter"/>
</dbReference>
<evidence type="ECO:0000313" key="10">
    <source>
        <dbReference type="EnsemblMetazoa" id="XP_014247974.1"/>
    </source>
</evidence>
<dbReference type="GO" id="GO:0046872">
    <property type="term" value="F:metal ion binding"/>
    <property type="evidence" value="ECO:0007669"/>
    <property type="project" value="UniProtKB-KW"/>
</dbReference>
<dbReference type="GeneID" id="106665783"/>
<dbReference type="PROSITE" id="PS00437">
    <property type="entry name" value="CATALASE_1"/>
    <property type="match status" value="1"/>
</dbReference>
<name>A0A8I6RQB9_CIMLE</name>